<dbReference type="SUPFAM" id="SSF47336">
    <property type="entry name" value="ACP-like"/>
    <property type="match status" value="3"/>
</dbReference>
<dbReference type="GO" id="GO:0003824">
    <property type="term" value="F:catalytic activity"/>
    <property type="evidence" value="ECO:0007669"/>
    <property type="project" value="InterPro"/>
</dbReference>
<comment type="cofactor">
    <cofactor evidence="1">
        <name>pantetheine 4'-phosphate</name>
        <dbReference type="ChEBI" id="CHEBI:47942"/>
    </cofactor>
</comment>
<dbReference type="PROSITE" id="PS50075">
    <property type="entry name" value="CARRIER"/>
    <property type="match status" value="3"/>
</dbReference>
<dbReference type="PROSITE" id="PS00012">
    <property type="entry name" value="PHOSPHOPANTETHEINE"/>
    <property type="match status" value="3"/>
</dbReference>
<gene>
    <name evidence="7" type="ORF">SAV31267_057490</name>
</gene>
<dbReference type="InterPro" id="IPR025110">
    <property type="entry name" value="AMP-bd_C"/>
</dbReference>
<dbReference type="InterPro" id="IPR001466">
    <property type="entry name" value="Beta-lactam-related"/>
</dbReference>
<evidence type="ECO:0000256" key="2">
    <source>
        <dbReference type="ARBA" id="ARBA00006432"/>
    </source>
</evidence>
<dbReference type="Gene3D" id="3.30.559.30">
    <property type="entry name" value="Nonribosomal peptide synthetase, condensation domain"/>
    <property type="match status" value="3"/>
</dbReference>
<dbReference type="InterPro" id="IPR042099">
    <property type="entry name" value="ANL_N_sf"/>
</dbReference>
<dbReference type="FunFam" id="3.40.50.12780:FF:000012">
    <property type="entry name" value="Non-ribosomal peptide synthetase"/>
    <property type="match status" value="2"/>
</dbReference>
<dbReference type="PROSITE" id="PS00455">
    <property type="entry name" value="AMP_BINDING"/>
    <property type="match status" value="2"/>
</dbReference>
<dbReference type="Pfam" id="PF00501">
    <property type="entry name" value="AMP-binding"/>
    <property type="match status" value="3"/>
</dbReference>
<dbReference type="GO" id="GO:0005737">
    <property type="term" value="C:cytoplasm"/>
    <property type="evidence" value="ECO:0007669"/>
    <property type="project" value="TreeGrafter"/>
</dbReference>
<keyword evidence="4" id="KW-0597">Phosphoprotein</keyword>
<dbReference type="Gene3D" id="3.40.50.12780">
    <property type="entry name" value="N-terminal domain of ligase-like"/>
    <property type="match status" value="1"/>
</dbReference>
<evidence type="ECO:0000256" key="5">
    <source>
        <dbReference type="SAM" id="MobiDB-lite"/>
    </source>
</evidence>
<dbReference type="InterPro" id="IPR010071">
    <property type="entry name" value="AA_adenyl_dom"/>
</dbReference>
<dbReference type="GO" id="GO:0043041">
    <property type="term" value="P:amino acid activation for nonribosomal peptide biosynthetic process"/>
    <property type="evidence" value="ECO:0007669"/>
    <property type="project" value="TreeGrafter"/>
</dbReference>
<feature type="domain" description="Carrier" evidence="6">
    <location>
        <begin position="2030"/>
        <end position="2104"/>
    </location>
</feature>
<dbReference type="PANTHER" id="PTHR45527:SF14">
    <property type="entry name" value="PLIPASTATIN SYNTHASE SUBUNIT B"/>
    <property type="match status" value="1"/>
</dbReference>
<reference evidence="7 8" key="1">
    <citation type="submission" date="2019-04" db="EMBL/GenBank/DDBJ databases">
        <title>Draft genome sequences of Streptomyces avermitilis ATCC 31267.</title>
        <authorList>
            <person name="Komaki H."/>
            <person name="Tamura T."/>
            <person name="Hosoyama A."/>
        </authorList>
    </citation>
    <scope>NUCLEOTIDE SEQUENCE [LARGE SCALE GENOMIC DNA]</scope>
    <source>
        <strain evidence="7 8">ATCC 31267</strain>
    </source>
</reference>
<feature type="domain" description="Carrier" evidence="6">
    <location>
        <begin position="1000"/>
        <end position="1074"/>
    </location>
</feature>
<dbReference type="Pfam" id="PF13193">
    <property type="entry name" value="AMP-binding_C"/>
    <property type="match status" value="3"/>
</dbReference>
<dbReference type="SUPFAM" id="SSF56601">
    <property type="entry name" value="beta-lactamase/transpeptidase-like"/>
    <property type="match status" value="1"/>
</dbReference>
<dbReference type="RefSeq" id="WP_048894561.1">
    <property type="nucleotide sequence ID" value="NZ_BAABTN010000047.1"/>
</dbReference>
<dbReference type="Gene3D" id="1.10.1200.10">
    <property type="entry name" value="ACP-like"/>
    <property type="match status" value="3"/>
</dbReference>
<dbReference type="FunFam" id="1.10.1200.10:FF:000005">
    <property type="entry name" value="Nonribosomal peptide synthetase 1"/>
    <property type="match status" value="3"/>
</dbReference>
<evidence type="ECO:0000313" key="8">
    <source>
        <dbReference type="Proteomes" id="UP000299211"/>
    </source>
</evidence>
<dbReference type="InterPro" id="IPR012338">
    <property type="entry name" value="Beta-lactam/transpept-like"/>
</dbReference>
<evidence type="ECO:0000313" key="7">
    <source>
        <dbReference type="EMBL" id="GDY76264.1"/>
    </source>
</evidence>
<dbReference type="Proteomes" id="UP000299211">
    <property type="component" value="Unassembled WGS sequence"/>
</dbReference>
<comment type="caution">
    <text evidence="7">The sequence shown here is derived from an EMBL/GenBank/DDBJ whole genome shotgun (WGS) entry which is preliminary data.</text>
</comment>
<dbReference type="CDD" id="cd05930">
    <property type="entry name" value="A_NRPS"/>
    <property type="match status" value="2"/>
</dbReference>
<dbReference type="GO" id="GO:0017000">
    <property type="term" value="P:antibiotic biosynthetic process"/>
    <property type="evidence" value="ECO:0007669"/>
    <property type="project" value="UniProtKB-ARBA"/>
</dbReference>
<dbReference type="EMBL" id="BJHY01000001">
    <property type="protein sequence ID" value="GDY76264.1"/>
    <property type="molecule type" value="Genomic_DNA"/>
</dbReference>
<dbReference type="Gene3D" id="3.30.300.30">
    <property type="match status" value="3"/>
</dbReference>
<dbReference type="InterPro" id="IPR009081">
    <property type="entry name" value="PP-bd_ACP"/>
</dbReference>
<dbReference type="Gene3D" id="3.30.559.10">
    <property type="entry name" value="Chloramphenicol acetyltransferase-like domain"/>
    <property type="match status" value="3"/>
</dbReference>
<proteinExistence type="inferred from homology"/>
<sequence>MSTGEMEKPVLSGTDADALRAELLRRRLAGRRTGATRRPDIPRADRDGPLPLSYGQQQMWFLSRLEPDSPEYLVPLVLRLRGALDTEALDKAWHQLLERHEILRTRYALDGDEPVQIIDAPRPLPLDRSGAADDDAVRALVEADLARPFDLGRDWPVRARLIRLADDEHVLAVVFHHIACDAWSTGVFGQELSALYTGSAPAPLTVQYADYAAWQRAELTGEVVERHLDHWKGRLADLAPLELPTDRPRPAVRDGAGSAVAFDVPAPLGTRLRELAAAHDSTPFMLFLAAYQSLLARHTGRADIAVGTVVSGRGRPELQRLIGYGINTLVMRGDLSGDPAFTDLLARTRATVLDAYDHQDVAFAQVVDALGPERDLSRTPLFQVAFTMHGDRSSAFAFPGVEVAPFEGAGRVAKFDLDLQIRERADGSFGGHLEYATSLFDRATVERFAGHLLRLLTGIAATPGARLSAYEIVGEREKAVLLGAPEAVEPVTRRVHEVFEEQVARTPEGVAVSFEGTDLTYAELNARANRIAHALIAKGVGPETLVGLSLERGIELIPALLGILKSGAAYLPLDPANPADRIAYIVGDAQAPVVVTTAEHAHLFDVELLLLDTDAPDLAARPDSDPGVPGSPENLIYTIYTSGSTGRPKGVALTHTNVVRLLERGNEHYAFTDTDVWPLFHSYAFDVSVWEMWGALLHGGRLIVVPYDVTRSPEEFLDLLVRERVTVLNQTPSAFRSLVAADAELSLRAVVFAGEKLEISELRPWADRFGLDRIALVNMYGITETTVHTTYHRLTERDLDPRAGNAVGHPLADLRVYLLDADRQLVPVGVPGEIHVGGPGVARGYLNRPELTAERFVPDPYGPAGSRLYKSGDLARRLPDGSLEFLGRIDDQVKIRGFRIELGEIETALAAHPQVRDAVVLVREDTPGDKRLVAYTTPAADQAPAPGDLRSHLAARLPEYMVPAAFVALDALPLTTNGKLDKRALPAPGQDALGAAGHVAPRTVAEERIAEVWADVLGLDRVGVEDGFFELGGHSIRAVTLVGRLRAIGYDLAVRDVFEYRTVARVAELVTGRPAPEDADRRTEPFSLLTAEDAARLPDGLADAYPLSQVQLGMVVEMLTDDGKHPYHNVTSFRIRDERPFSLDALRAAAAAVVARHEALRTSVDLTGYSVPLQLVHTTAEMPVGARDLTSLTEEELLSSLREFTAKERSELFDLATPPLLRLHAHMAGDGSWWITNTECHAILDGWSHHSLLMEVLEEYGRVRDGGQPSEAPVPGVRFADFVAAELDVLDSAGTRAYWQSVVDGYARLTVPAPWRGDPDDTGAPYRVPVPFHDLEDRLRALATKAGASLKSVLHAAHLKTLSMLTEEDRFFSGLVCNARPEVLGADRVYGMHLNTLPFAYDRTAATWRDLAAAVFAREIELWPHRTYPMPVIQRELAGGERLIDMRFSYHDFDQVDRAQVDYLASIDDSPTEFPLGVSARVGHLVLTASPKALSRAGTDRLAAMLRGVLEAMAADPEGDAQASFLPAGERERQLVEWNDTAYEAETASVLRRFEEQAARTPDAVAVGHQDGTLSYGELDVRANQLAHHLRGLGVGAESRVLVRLDRGPDLLTALLAVWKAGGAYVPVDPSYPADRVTAMRELSGAPVTLTEIPVRALISLPTGAPARTDDLDRLAYVIFTSGSTGTPKGVEVTHRGLANHVAWAARELASQGDGGAPLFSSVAFDLVVPNLWAPLVTGQAVHTVSQDVDMADLGEHLVASGPYSFIKLTPGHLDVLAQQLAPEQAAALAPVLVVAGEAFTRATLERWRALAPDTRLINEYGPTEASVGTTVHEVPRDAETDVLPIGRPLPNMRVYVLDPALQPVPVGVTGELYVGGTGIARGYAGRPDLTAERFLPDPYGTEPGARVYRTGDLVRQRPDGNVEFLGRVDDQVKIRGYRVELGEIQAVLTAHPGIRDAFVTTVDGELAGYYAPAGAEGVREHLADRLPDYMVPATLTALDALPLNANGKIDRKALPAPDAAAADDDGYVAPRTDTEERIAAVWAQVLGLERVGVEDGFFEIGGHSIRAVALVGALRSAGFDIGVRDVFEHRTVAALGEHLTGRPARTEVDTPVARFALVPAEDRARLPEDAVDAYPLTQVQLGMVLEMLADDTKHAYHNVSSFRITEAAPFSADALRGAAAVVAGRHEMLRTSFHLDGFSQPLQVVRAHAAIPVAVHDLTALDEAGRRRAVEEFIARERADLFDLERAPLLRMTAHVEEDGAWRLGLTVCHAITEGWSHRALLMELLDEYRRLRDGGQPSEAPAPAVRYADFVATEVRSLESEHDRAYWRDVTGGFARFALPAAWAGDRSAPRETFRVAVELRPFEQGLRALAARARVSLKSVLLAAHLKALSVLTEEDRFHSGLVFSARPEAPGADRVYGMYLNTLPFAFDADRDRTWEELVREVFAHEAGMWEYRRYPMPAIQRDAGVERLLDVRFSYQDFDHVDTERVDVGDSSGEGATEFSLAVSAVSGYLLMTTHTHALSRANADRLTALYAGVLTAMTQDPAGDARAVPLPADELRRQLVEWNDTAYEAETASVLRRFEEQAARTPRAPAVTLGERTLTYAELDEHANRLAHALRARGVGAESRVAVQLDRGPVLIAALLAVWKAGGAYVPVDPSYPAERVASIVGTSGAAVAVTSAAYADRFGAVSLLLDDEDVSALPSAAPARADDLDQLAYVIFTSGSTGRPKGVEVPHRGLAGHVGWAARELASRGTGGAPLFSSVAFDLIVPNLWAPLVTGQRVFAVPQDTEPAELGHRLLAGAPYSFVKLTPGHLDLLAEQLTTEQAQELAEVMVVAGEALPGATADRSLDILGPGRLINEYGPTEASVGTTVFPVLAPVGRDVVPIGRPLPNMRVYVLDSALQPVPVGVTGELYVGGTGVARGYAGRPDLTAERFLPDPYAAEPGARLYRTGDLVRHLPDGNVEFLGRVDDQVKIRGYRVELGEVQAVLAEHPAVRDAFVTVHEPVPGDRRLVGYWTPAAGAGARPEELAAHCAVRLPDYMVPSAFVALEALPLNANGKVDRGVLPVPGRGALRSGTAHVPPRTPTEKALGAIWSEVLGVEEIGVHDRFFDLGGHSLLMIKVLAAARAAGLAVSVYRMYQHDTLIDLAAAVDEDTAAGARAGGSQSADAESATSGAAAETQASAGTAPASSAEAGGSPAEAAGSAVGAVSAGGARASGAAGSSGEAVAPAAVAAGSSGEAVVFTAAAAAPGVPTPAPGVDAAAPTVAVSAELLAALLEQAAGGDPGRAGSGVVAEAAALLGAARREAPGVRGEDRDPLAEGLTAAMAERHVPGVALAVIRDGAVAELRGHGTLEAGGSDPVTERTLFQVGSISKHLTAFAVLRLVHEGLIDLDADIDGYLTSWHLADDPAAPGTVTVRTLLGHRAGLARHRSVGFRPGEQLPTLLDLLEGRPPVTTPRVRRELPPGEVFRKSSTHYWVLQQVLEDVTGEPFETLMRRLVLDPLGLADTSFDQEHPRTAGLPVALGHDAHGTPLSGGWRERAHLAAAGLWTTAGDAARFVLAVRDALLGAPGALVPQALARELLAGETGTFYGLGTIVDDTGDDLEFGHGGEPSGYWNMAISRMHGGTGFVALTNADSGKAVVKYLTAELGRRDATFGSGRLAADWRREDPAGALPAVLAPVVTDEERA</sequence>
<dbReference type="InterPro" id="IPR001242">
    <property type="entry name" value="Condensation_dom"/>
</dbReference>
<dbReference type="InterPro" id="IPR023213">
    <property type="entry name" value="CAT-like_dom_sf"/>
</dbReference>
<dbReference type="InterPro" id="IPR000873">
    <property type="entry name" value="AMP-dep_synth/lig_dom"/>
</dbReference>
<dbReference type="NCBIfam" id="NF003417">
    <property type="entry name" value="PRK04813.1"/>
    <property type="match status" value="3"/>
</dbReference>
<protein>
    <recommendedName>
        <fullName evidence="6">Carrier domain-containing protein</fullName>
    </recommendedName>
</protein>
<evidence type="ECO:0000256" key="3">
    <source>
        <dbReference type="ARBA" id="ARBA00022450"/>
    </source>
</evidence>
<dbReference type="PANTHER" id="PTHR45527">
    <property type="entry name" value="NONRIBOSOMAL PEPTIDE SYNTHETASE"/>
    <property type="match status" value="1"/>
</dbReference>
<dbReference type="GO" id="GO:0044550">
    <property type="term" value="P:secondary metabolite biosynthetic process"/>
    <property type="evidence" value="ECO:0007669"/>
    <property type="project" value="UniProtKB-ARBA"/>
</dbReference>
<feature type="region of interest" description="Disordered" evidence="5">
    <location>
        <begin position="3163"/>
        <end position="3201"/>
    </location>
</feature>
<dbReference type="GO" id="GO:0031177">
    <property type="term" value="F:phosphopantetheine binding"/>
    <property type="evidence" value="ECO:0007669"/>
    <property type="project" value="InterPro"/>
</dbReference>
<dbReference type="SMART" id="SM00823">
    <property type="entry name" value="PKS_PP"/>
    <property type="match status" value="3"/>
</dbReference>
<keyword evidence="3" id="KW-0596">Phosphopantetheine</keyword>
<dbReference type="FunFam" id="3.30.300.30:FF:000010">
    <property type="entry name" value="Enterobactin synthetase component F"/>
    <property type="match status" value="2"/>
</dbReference>
<dbReference type="InterPro" id="IPR020806">
    <property type="entry name" value="PKS_PP-bd"/>
</dbReference>
<dbReference type="FunFam" id="3.40.50.980:FF:000001">
    <property type="entry name" value="Non-ribosomal peptide synthetase"/>
    <property type="match status" value="2"/>
</dbReference>
<evidence type="ECO:0000256" key="4">
    <source>
        <dbReference type="ARBA" id="ARBA00022553"/>
    </source>
</evidence>
<dbReference type="STRING" id="33903.AQJ43_04230"/>
<dbReference type="InterPro" id="IPR036736">
    <property type="entry name" value="ACP-like_sf"/>
</dbReference>
<dbReference type="FunFam" id="2.30.38.10:FF:000001">
    <property type="entry name" value="Non-ribosomal peptide synthetase PvdI"/>
    <property type="match status" value="3"/>
</dbReference>
<organism evidence="7 8">
    <name type="scientific">Streptomyces avermitilis</name>
    <dbReference type="NCBI Taxonomy" id="33903"/>
    <lineage>
        <taxon>Bacteria</taxon>
        <taxon>Bacillati</taxon>
        <taxon>Actinomycetota</taxon>
        <taxon>Actinomycetes</taxon>
        <taxon>Kitasatosporales</taxon>
        <taxon>Streptomycetaceae</taxon>
        <taxon>Streptomyces</taxon>
    </lineage>
</organism>
<dbReference type="Gene3D" id="3.40.50.980">
    <property type="match status" value="4"/>
</dbReference>
<evidence type="ECO:0000259" key="6">
    <source>
        <dbReference type="PROSITE" id="PS50075"/>
    </source>
</evidence>
<dbReference type="InterPro" id="IPR045851">
    <property type="entry name" value="AMP-bd_C_sf"/>
</dbReference>
<dbReference type="InterPro" id="IPR020845">
    <property type="entry name" value="AMP-binding_CS"/>
</dbReference>
<dbReference type="Gene3D" id="3.40.710.10">
    <property type="entry name" value="DD-peptidase/beta-lactamase superfamily"/>
    <property type="match status" value="1"/>
</dbReference>
<dbReference type="FunFam" id="3.40.50.980:FF:000002">
    <property type="entry name" value="Enterobactin synthetase component F"/>
    <property type="match status" value="1"/>
</dbReference>
<dbReference type="Pfam" id="PF00668">
    <property type="entry name" value="Condensation"/>
    <property type="match status" value="3"/>
</dbReference>
<dbReference type="CDD" id="cd17643">
    <property type="entry name" value="A_NRPS_Cytc1-like"/>
    <property type="match status" value="1"/>
</dbReference>
<dbReference type="SUPFAM" id="SSF52777">
    <property type="entry name" value="CoA-dependent acyltransferases"/>
    <property type="match status" value="6"/>
</dbReference>
<name>A0A4D4MWY5_STRAX</name>
<dbReference type="SUPFAM" id="SSF56801">
    <property type="entry name" value="Acetyl-CoA synthetase-like"/>
    <property type="match status" value="3"/>
</dbReference>
<feature type="domain" description="Carrier" evidence="6">
    <location>
        <begin position="3084"/>
        <end position="3158"/>
    </location>
</feature>
<dbReference type="Pfam" id="PF00144">
    <property type="entry name" value="Beta-lactamase"/>
    <property type="match status" value="1"/>
</dbReference>
<dbReference type="Pfam" id="PF00550">
    <property type="entry name" value="PP-binding"/>
    <property type="match status" value="3"/>
</dbReference>
<dbReference type="GO" id="GO:0008610">
    <property type="term" value="P:lipid biosynthetic process"/>
    <property type="evidence" value="ECO:0007669"/>
    <property type="project" value="UniProtKB-ARBA"/>
</dbReference>
<dbReference type="InterPro" id="IPR006162">
    <property type="entry name" value="Ppantetheine_attach_site"/>
</dbReference>
<comment type="similarity">
    <text evidence="2">Belongs to the ATP-dependent AMP-binding enzyme family.</text>
</comment>
<evidence type="ECO:0000256" key="1">
    <source>
        <dbReference type="ARBA" id="ARBA00001957"/>
    </source>
</evidence>
<accession>A0A4D4MWY5</accession>
<dbReference type="Gene3D" id="2.30.38.10">
    <property type="entry name" value="Luciferase, Domain 3"/>
    <property type="match status" value="2"/>
</dbReference>
<dbReference type="CDD" id="cd19531">
    <property type="entry name" value="LCL_NRPS-like"/>
    <property type="match status" value="1"/>
</dbReference>
<dbReference type="NCBIfam" id="TIGR01733">
    <property type="entry name" value="AA-adenyl-dom"/>
    <property type="match status" value="3"/>
</dbReference>